<dbReference type="Gene3D" id="3.40.605.10">
    <property type="entry name" value="Aldehyde Dehydrogenase, Chain A, domain 1"/>
    <property type="match status" value="1"/>
</dbReference>
<dbReference type="InterPro" id="IPR016162">
    <property type="entry name" value="Ald_DH_N"/>
</dbReference>
<dbReference type="OrthoDB" id="9772584at2"/>
<evidence type="ECO:0000313" key="6">
    <source>
        <dbReference type="Proteomes" id="UP000277424"/>
    </source>
</evidence>
<dbReference type="InterPro" id="IPR015590">
    <property type="entry name" value="Aldehyde_DH_dom"/>
</dbReference>
<evidence type="ECO:0000259" key="4">
    <source>
        <dbReference type="Pfam" id="PF00171"/>
    </source>
</evidence>
<feature type="region of interest" description="Disordered" evidence="3">
    <location>
        <begin position="462"/>
        <end position="486"/>
    </location>
</feature>
<dbReference type="InterPro" id="IPR050740">
    <property type="entry name" value="Aldehyde_DH_Superfamily"/>
</dbReference>
<comment type="similarity">
    <text evidence="1">Belongs to the aldehyde dehydrogenase family.</text>
</comment>
<evidence type="ECO:0000256" key="1">
    <source>
        <dbReference type="ARBA" id="ARBA00009986"/>
    </source>
</evidence>
<reference evidence="5 6" key="1">
    <citation type="submission" date="2018-10" db="EMBL/GenBank/DDBJ databases">
        <title>Comparative analysis of microorganisms from saline springs in Andes Mountain Range, Colombia.</title>
        <authorList>
            <person name="Rubin E."/>
        </authorList>
    </citation>
    <scope>NUCLEOTIDE SEQUENCE [LARGE SCALE GENOMIC DNA]</scope>
    <source>
        <strain evidence="5 6">USBA 36</strain>
    </source>
</reference>
<dbReference type="CDD" id="cd07103">
    <property type="entry name" value="ALDH_F5_SSADH_GabD"/>
    <property type="match status" value="1"/>
</dbReference>
<comment type="caution">
    <text evidence="5">The sequence shown here is derived from an EMBL/GenBank/DDBJ whole genome shotgun (WGS) entry which is preliminary data.</text>
</comment>
<keyword evidence="2" id="KW-0560">Oxidoreductase</keyword>
<dbReference type="AlphaFoldDB" id="A0A420WPW9"/>
<dbReference type="FunFam" id="3.40.605.10:FF:000033">
    <property type="entry name" value="NAD-dependent succinate-semialdehyde dehydrogenase"/>
    <property type="match status" value="1"/>
</dbReference>
<dbReference type="Gene3D" id="3.40.309.10">
    <property type="entry name" value="Aldehyde Dehydrogenase, Chain A, domain 2"/>
    <property type="match status" value="1"/>
</dbReference>
<dbReference type="SUPFAM" id="SSF53720">
    <property type="entry name" value="ALDH-like"/>
    <property type="match status" value="1"/>
</dbReference>
<dbReference type="FunFam" id="3.40.309.10:FF:000009">
    <property type="entry name" value="Aldehyde dehydrogenase A"/>
    <property type="match status" value="1"/>
</dbReference>
<dbReference type="PANTHER" id="PTHR43353">
    <property type="entry name" value="SUCCINATE-SEMIALDEHYDE DEHYDROGENASE, MITOCHONDRIAL"/>
    <property type="match status" value="1"/>
</dbReference>
<dbReference type="InterPro" id="IPR016161">
    <property type="entry name" value="Ald_DH/histidinol_DH"/>
</dbReference>
<dbReference type="PANTHER" id="PTHR43353:SF5">
    <property type="entry name" value="SUCCINATE-SEMIALDEHYDE DEHYDROGENASE, MITOCHONDRIAL"/>
    <property type="match status" value="1"/>
</dbReference>
<feature type="domain" description="Aldehyde dehydrogenase" evidence="4">
    <location>
        <begin position="23"/>
        <end position="482"/>
    </location>
</feature>
<evidence type="ECO:0000313" key="5">
    <source>
        <dbReference type="EMBL" id="RKQ73040.1"/>
    </source>
</evidence>
<proteinExistence type="inferred from homology"/>
<evidence type="ECO:0000256" key="2">
    <source>
        <dbReference type="ARBA" id="ARBA00023002"/>
    </source>
</evidence>
<gene>
    <name evidence="5" type="ORF">BCL74_0811</name>
</gene>
<protein>
    <submittedName>
        <fullName evidence="5">Succinate-semialdehyde dehydrogenase/glutarate-semialdehyde dehydrogenase</fullName>
    </submittedName>
</protein>
<accession>A0A420WPW9</accession>
<dbReference type="EMBL" id="RBIG01000001">
    <property type="protein sequence ID" value="RKQ73040.1"/>
    <property type="molecule type" value="Genomic_DNA"/>
</dbReference>
<dbReference type="GO" id="GO:0009450">
    <property type="term" value="P:gamma-aminobutyric acid catabolic process"/>
    <property type="evidence" value="ECO:0007669"/>
    <property type="project" value="TreeGrafter"/>
</dbReference>
<feature type="compositionally biased region" description="Basic and acidic residues" evidence="3">
    <location>
        <begin position="477"/>
        <end position="486"/>
    </location>
</feature>
<organism evidence="5 6">
    <name type="scientific">Oceanibaculum indicum</name>
    <dbReference type="NCBI Taxonomy" id="526216"/>
    <lineage>
        <taxon>Bacteria</taxon>
        <taxon>Pseudomonadati</taxon>
        <taxon>Pseudomonadota</taxon>
        <taxon>Alphaproteobacteria</taxon>
        <taxon>Rhodospirillales</taxon>
        <taxon>Oceanibaculaceae</taxon>
        <taxon>Oceanibaculum</taxon>
    </lineage>
</organism>
<sequence>MQPKGVATAADYRELGLFIEGAWTQGTASEGEAVINPATEEALGYLPHASAADLDRAASAAVRAFEIWSRTAPLERKRILNKAANLLRERSSAIAVWLTLEQGKPLAEAKGEILAAADIFEWYGDECVRLYGRIVPSRMPGANQMVIREPIGPVAGFCPWNFPALTPARKIAGALAAGCTLVIKAAEETPATCCALVDACVDAGVPAGVLNLVFGKPAEVSAFLIPHPGIRKISFTGSIPVGKELAKLAADGVKRCTLELGGHAPVLVFDDTEVEPAVQALLAAKFRNAGQVCVSPSRFYVQRTAYAKFVEAFTEGAKALRVGDGRAADTQMGPMANERRLAAMEGFIADARERGLMITTGGSRIGNRGYFWEPTVIADATDECRVMREEPFGPVVPITPFDTVEEGIARANSLPFGLAAYAFTGVSKRARALREGVRAGMLGINHLGISLAEVPFGGMKESGYGSEGGTEGLESYLDTKHVSQLD</sequence>
<evidence type="ECO:0000256" key="3">
    <source>
        <dbReference type="SAM" id="MobiDB-lite"/>
    </source>
</evidence>
<name>A0A420WPW9_9PROT</name>
<dbReference type="GO" id="GO:0004777">
    <property type="term" value="F:succinate-semialdehyde dehydrogenase (NAD+) activity"/>
    <property type="evidence" value="ECO:0007669"/>
    <property type="project" value="TreeGrafter"/>
</dbReference>
<dbReference type="Proteomes" id="UP000277424">
    <property type="component" value="Unassembled WGS sequence"/>
</dbReference>
<dbReference type="Pfam" id="PF00171">
    <property type="entry name" value="Aldedh"/>
    <property type="match status" value="1"/>
</dbReference>
<dbReference type="InterPro" id="IPR016163">
    <property type="entry name" value="Ald_DH_C"/>
</dbReference>
<dbReference type="RefSeq" id="WP_121217756.1">
    <property type="nucleotide sequence ID" value="NZ_RBIG01000001.1"/>
</dbReference>